<dbReference type="GO" id="GO:0003824">
    <property type="term" value="F:catalytic activity"/>
    <property type="evidence" value="ECO:0007669"/>
    <property type="project" value="InterPro"/>
</dbReference>
<feature type="region of interest" description="Disordered" evidence="1">
    <location>
        <begin position="275"/>
        <end position="309"/>
    </location>
</feature>
<dbReference type="PROSITE" id="PS50878">
    <property type="entry name" value="RT_POL"/>
    <property type="match status" value="1"/>
</dbReference>
<feature type="compositionally biased region" description="Polar residues" evidence="1">
    <location>
        <begin position="7"/>
        <end position="23"/>
    </location>
</feature>
<sequence>MDVTDPQEGTSATSETPSVTAPQKKQHVPPITIDNVTNQAALLKHLQGVTKLKLEAKLIGTKFRIYPQTPYAYTLIRRYIDENGLEGYTYMLPEDKKLRAVIRGLPIDMPPMEIISDLATQGFQIEECHNMVSRKTGAPMPLFMLSMERTEQHKSIFRKVTCIGFVKVIVEILRKKYGPPQCYRCQGFFHSSKFCTRTPRCVKCAGNHLAKECVKELNEKPKCCLCGGEHPANFLGCPKNPKLRIEAEKAKKQLQKTARIGPEPPKTNYWEQRAKNATPRQQPSANIQPGPSTAPPPPKVNSPEDPTDIFSQLKNPAVQETFELLEQFISIATTIPSKHAITSPSQLQHIQDRPHLPRRGTAILIKRNIPHHEVKITNPSFELTAIQLVRPNSHPITVISAYRSPTKPILIQDLHSLFRNHDYVLVAGDLNAKHHSWSPLTQQNVAGHTIRRFCDSTGFSLNAPLEPTHFHNSLRNTIIDLAICKGMTVTEVTSIPELSSDHNPVLFEVSLDNFTSPALSTYAFPNWFKFQNILSSTLPGNPKITNINEIDDAILNFNSTLKNAFNNSSTFKTDASPDEDSLFKIVKAHINKNNTFHIPPIVGPMGLHYSTEDKVNLFADYLESSFQENSEPYDDDFIEHVKDKVENFLIHNTRLHTAPLTSPQEVMDIILKTPNRKAPGKDGIKNIALKSLPLNAITHITKIFNRSLQYNYFPTAWKHAQVTVIPKSGKDSKFVENYRPLSLFHKSCLRS</sequence>
<comment type="caution">
    <text evidence="3">The sequence shown here is derived from an EMBL/GenBank/DDBJ whole genome shotgun (WGS) entry which is preliminary data.</text>
</comment>
<dbReference type="SMART" id="SM00596">
    <property type="entry name" value="PRE_C2HC"/>
    <property type="match status" value="1"/>
</dbReference>
<organism evidence="3 4">
    <name type="scientific">Trichonephila clavata</name>
    <name type="common">Joro spider</name>
    <name type="synonym">Nephila clavata</name>
    <dbReference type="NCBI Taxonomy" id="2740835"/>
    <lineage>
        <taxon>Eukaryota</taxon>
        <taxon>Metazoa</taxon>
        <taxon>Ecdysozoa</taxon>
        <taxon>Arthropoda</taxon>
        <taxon>Chelicerata</taxon>
        <taxon>Arachnida</taxon>
        <taxon>Araneae</taxon>
        <taxon>Araneomorphae</taxon>
        <taxon>Entelegynae</taxon>
        <taxon>Araneoidea</taxon>
        <taxon>Nephilidae</taxon>
        <taxon>Trichonephila</taxon>
    </lineage>
</organism>
<reference evidence="3" key="1">
    <citation type="submission" date="2020-07" db="EMBL/GenBank/DDBJ databases">
        <title>Multicomponent nature underlies the extraordinary mechanical properties of spider dragline silk.</title>
        <authorList>
            <person name="Kono N."/>
            <person name="Nakamura H."/>
            <person name="Mori M."/>
            <person name="Yoshida Y."/>
            <person name="Ohtoshi R."/>
            <person name="Malay A.D."/>
            <person name="Moran D.A.P."/>
            <person name="Tomita M."/>
            <person name="Numata K."/>
            <person name="Arakawa K."/>
        </authorList>
    </citation>
    <scope>NUCLEOTIDE SEQUENCE</scope>
</reference>
<dbReference type="AlphaFoldDB" id="A0A8X6GFQ0"/>
<dbReference type="EMBL" id="BMAO01015608">
    <property type="protein sequence ID" value="GFR02973.1"/>
    <property type="molecule type" value="Genomic_DNA"/>
</dbReference>
<dbReference type="SUPFAM" id="SSF56219">
    <property type="entry name" value="DNase I-like"/>
    <property type="match status" value="1"/>
</dbReference>
<feature type="compositionally biased region" description="Polar residues" evidence="1">
    <location>
        <begin position="278"/>
        <end position="291"/>
    </location>
</feature>
<dbReference type="Proteomes" id="UP000887116">
    <property type="component" value="Unassembled WGS sequence"/>
</dbReference>
<feature type="domain" description="Reverse transcriptase" evidence="2">
    <location>
        <begin position="706"/>
        <end position="751"/>
    </location>
</feature>
<accession>A0A8X6GFQ0</accession>
<evidence type="ECO:0000259" key="2">
    <source>
        <dbReference type="PROSITE" id="PS50878"/>
    </source>
</evidence>
<dbReference type="InterPro" id="IPR036691">
    <property type="entry name" value="Endo/exonu/phosph_ase_sf"/>
</dbReference>
<dbReference type="InterPro" id="IPR005135">
    <property type="entry name" value="Endo/exonuclease/phosphatase"/>
</dbReference>
<feature type="region of interest" description="Disordered" evidence="1">
    <location>
        <begin position="1"/>
        <end position="30"/>
    </location>
</feature>
<dbReference type="OrthoDB" id="6488924at2759"/>
<dbReference type="InterPro" id="IPR000477">
    <property type="entry name" value="RT_dom"/>
</dbReference>
<evidence type="ECO:0000256" key="1">
    <source>
        <dbReference type="SAM" id="MobiDB-lite"/>
    </source>
</evidence>
<dbReference type="PANTHER" id="PTHR33273:SF2">
    <property type="entry name" value="ENDONUCLEASE_EXONUCLEASE_PHOSPHATASE DOMAIN-CONTAINING PROTEIN"/>
    <property type="match status" value="1"/>
</dbReference>
<dbReference type="PANTHER" id="PTHR33273">
    <property type="entry name" value="DOMAIN-CONTAINING PROTEIN, PUTATIVE-RELATED"/>
    <property type="match status" value="1"/>
</dbReference>
<evidence type="ECO:0000313" key="4">
    <source>
        <dbReference type="Proteomes" id="UP000887116"/>
    </source>
</evidence>
<dbReference type="Gene3D" id="3.60.10.10">
    <property type="entry name" value="Endonuclease/exonuclease/phosphatase"/>
    <property type="match status" value="1"/>
</dbReference>
<dbReference type="Pfam" id="PF07530">
    <property type="entry name" value="PRE_C2HC"/>
    <property type="match status" value="1"/>
</dbReference>
<dbReference type="InterPro" id="IPR006579">
    <property type="entry name" value="Pre_C2HC_dom"/>
</dbReference>
<proteinExistence type="predicted"/>
<protein>
    <submittedName>
        <fullName evidence="3">Nucleic-acid-binding protein from transposon X-element</fullName>
    </submittedName>
</protein>
<evidence type="ECO:0000313" key="3">
    <source>
        <dbReference type="EMBL" id="GFR02973.1"/>
    </source>
</evidence>
<gene>
    <name evidence="3" type="primary">ORF1</name>
    <name evidence="3" type="ORF">TNCT_635791</name>
</gene>
<dbReference type="Pfam" id="PF14529">
    <property type="entry name" value="Exo_endo_phos_2"/>
    <property type="match status" value="1"/>
</dbReference>
<name>A0A8X6GFQ0_TRICU</name>
<keyword evidence="4" id="KW-1185">Reference proteome</keyword>